<proteinExistence type="predicted"/>
<dbReference type="EMBL" id="CAJVPV010000408">
    <property type="protein sequence ID" value="CAG8455493.1"/>
    <property type="molecule type" value="Genomic_DNA"/>
</dbReference>
<organism evidence="1 2">
    <name type="scientific">Acaulospora morrowiae</name>
    <dbReference type="NCBI Taxonomy" id="94023"/>
    <lineage>
        <taxon>Eukaryota</taxon>
        <taxon>Fungi</taxon>
        <taxon>Fungi incertae sedis</taxon>
        <taxon>Mucoromycota</taxon>
        <taxon>Glomeromycotina</taxon>
        <taxon>Glomeromycetes</taxon>
        <taxon>Diversisporales</taxon>
        <taxon>Acaulosporaceae</taxon>
        <taxon>Acaulospora</taxon>
    </lineage>
</organism>
<comment type="caution">
    <text evidence="1">The sequence shown here is derived from an EMBL/GenBank/DDBJ whole genome shotgun (WGS) entry which is preliminary data.</text>
</comment>
<evidence type="ECO:0000313" key="2">
    <source>
        <dbReference type="Proteomes" id="UP000789342"/>
    </source>
</evidence>
<name>A0A9N8VM11_9GLOM</name>
<gene>
    <name evidence="1" type="ORF">AMORRO_LOCUS1125</name>
</gene>
<dbReference type="AlphaFoldDB" id="A0A9N8VM11"/>
<evidence type="ECO:0000313" key="1">
    <source>
        <dbReference type="EMBL" id="CAG8455493.1"/>
    </source>
</evidence>
<accession>A0A9N8VM11</accession>
<reference evidence="1" key="1">
    <citation type="submission" date="2021-06" db="EMBL/GenBank/DDBJ databases">
        <authorList>
            <person name="Kallberg Y."/>
            <person name="Tangrot J."/>
            <person name="Rosling A."/>
        </authorList>
    </citation>
    <scope>NUCLEOTIDE SEQUENCE</scope>
    <source>
        <strain evidence="1">CL551</strain>
    </source>
</reference>
<dbReference type="Proteomes" id="UP000789342">
    <property type="component" value="Unassembled WGS sequence"/>
</dbReference>
<protein>
    <submittedName>
        <fullName evidence="1">2727_t:CDS:1</fullName>
    </submittedName>
</protein>
<sequence length="93" mass="10643">MKIQTAIGMEQKVPFAVKGDAKVMFKQGEANGSPLSRSYLWIRDSKRNWHVEIMGFMGYPRKHDNFLIAKFEYRISEAERGLSKATVIALHNA</sequence>
<keyword evidence="2" id="KW-1185">Reference proteome</keyword>